<evidence type="ECO:0000313" key="3">
    <source>
        <dbReference type="EMBL" id="EEC17292.1"/>
    </source>
</evidence>
<dbReference type="AlphaFoldDB" id="B7QEM0"/>
<keyword evidence="1" id="KW-0812">Transmembrane</keyword>
<evidence type="ECO:0000256" key="1">
    <source>
        <dbReference type="SAM" id="Phobius"/>
    </source>
</evidence>
<evidence type="ECO:0000256" key="2">
    <source>
        <dbReference type="SAM" id="SignalP"/>
    </source>
</evidence>
<proteinExistence type="predicted"/>
<gene>
    <name evidence="3" type="ORF">IscW_ISCW013116</name>
</gene>
<protein>
    <submittedName>
        <fullName evidence="3 4">Uncharacterized protein</fullName>
    </submittedName>
</protein>
<organism>
    <name type="scientific">Ixodes scapularis</name>
    <name type="common">Black-legged tick</name>
    <name type="synonym">Deer tick</name>
    <dbReference type="NCBI Taxonomy" id="6945"/>
    <lineage>
        <taxon>Eukaryota</taxon>
        <taxon>Metazoa</taxon>
        <taxon>Ecdysozoa</taxon>
        <taxon>Arthropoda</taxon>
        <taxon>Chelicerata</taxon>
        <taxon>Arachnida</taxon>
        <taxon>Acari</taxon>
        <taxon>Parasitiformes</taxon>
        <taxon>Ixodida</taxon>
        <taxon>Ixodoidea</taxon>
        <taxon>Ixodidae</taxon>
        <taxon>Ixodinae</taxon>
        <taxon>Ixodes</taxon>
    </lineage>
</organism>
<dbReference type="EMBL" id="ABJB010045532">
    <property type="status" value="NOT_ANNOTATED_CDS"/>
    <property type="molecule type" value="Genomic_DNA"/>
</dbReference>
<dbReference type="InParanoid" id="B7QEM0"/>
<dbReference type="HOGENOM" id="CLU_1050826_0_0_1"/>
<feature type="transmembrane region" description="Helical" evidence="1">
    <location>
        <begin position="36"/>
        <end position="56"/>
    </location>
</feature>
<accession>B7QEM0</accession>
<dbReference type="PaxDb" id="6945-B7QEM0"/>
<keyword evidence="1" id="KW-0472">Membrane</keyword>
<sequence length="265" mass="29148">MRLAVLLLLGLLSAEAILLPITIKIIVPKFLKPLRLGLPLTALFTFKALAFLTSLFRRRRDLSSHAVAPARTVTLRHDEADEHIERLFSVLEANDPRDCFKRAICQLEAAQRQRPLNQLEQFFVGLEHPQVPDANRSREASFPFQYAAFIGYASRSAQTCQDTYSRCPLEPGELLRMYAARGEPRLQVQGATAAVSLAPCTQSPLSFAPRGSNTLSGMQSAKPSSGYGLLRDMLRGALLGGMTTPKPSDAADDSRAFITIHLSGR</sequence>
<keyword evidence="1" id="KW-1133">Transmembrane helix</keyword>
<name>B7QEM0_IXOSC</name>
<dbReference type="VEuPathDB" id="VectorBase:ISCI013116"/>
<keyword evidence="2" id="KW-0732">Signal</keyword>
<dbReference type="EMBL" id="DS921644">
    <property type="protein sequence ID" value="EEC17292.1"/>
    <property type="molecule type" value="Genomic_DNA"/>
</dbReference>
<dbReference type="VEuPathDB" id="VectorBase:ISCW013116"/>
<dbReference type="Proteomes" id="UP000001555">
    <property type="component" value="Unassembled WGS sequence"/>
</dbReference>
<reference evidence="3 5" key="1">
    <citation type="submission" date="2008-03" db="EMBL/GenBank/DDBJ databases">
        <title>Annotation of Ixodes scapularis.</title>
        <authorList>
            <consortium name="Ixodes scapularis Genome Project Consortium"/>
            <person name="Caler E."/>
            <person name="Hannick L.I."/>
            <person name="Bidwell S."/>
            <person name="Joardar V."/>
            <person name="Thiagarajan M."/>
            <person name="Amedeo P."/>
            <person name="Galinsky K.J."/>
            <person name="Schobel S."/>
            <person name="Inman J."/>
            <person name="Hostetler J."/>
            <person name="Miller J."/>
            <person name="Hammond M."/>
            <person name="Megy K."/>
            <person name="Lawson D."/>
            <person name="Kodira C."/>
            <person name="Sutton G."/>
            <person name="Meyer J."/>
            <person name="Hill C.A."/>
            <person name="Birren B."/>
            <person name="Nene V."/>
            <person name="Collins F."/>
            <person name="Alarcon-Chaidez F."/>
            <person name="Wikel S."/>
            <person name="Strausberg R."/>
        </authorList>
    </citation>
    <scope>NUCLEOTIDE SEQUENCE [LARGE SCALE GENOMIC DNA]</scope>
    <source>
        <strain evidence="5">Wikel</strain>
        <strain evidence="3">Wikel colony</strain>
    </source>
</reference>
<dbReference type="EMBL" id="ABJB010524994">
    <property type="status" value="NOT_ANNOTATED_CDS"/>
    <property type="molecule type" value="Genomic_DNA"/>
</dbReference>
<dbReference type="EMBL" id="ABJB010755338">
    <property type="status" value="NOT_ANNOTATED_CDS"/>
    <property type="molecule type" value="Genomic_DNA"/>
</dbReference>
<reference evidence="4" key="2">
    <citation type="submission" date="2020-05" db="UniProtKB">
        <authorList>
            <consortium name="EnsemblMetazoa"/>
        </authorList>
    </citation>
    <scope>IDENTIFICATION</scope>
    <source>
        <strain evidence="4">wikel</strain>
    </source>
</reference>
<dbReference type="EnsemblMetazoa" id="ISCW013116-RA">
    <property type="protein sequence ID" value="ISCW013116-PA"/>
    <property type="gene ID" value="ISCW013116"/>
</dbReference>
<keyword evidence="5" id="KW-1185">Reference proteome</keyword>
<feature type="signal peptide" evidence="2">
    <location>
        <begin position="1"/>
        <end position="16"/>
    </location>
</feature>
<feature type="chain" id="PRO_5014568305" evidence="2">
    <location>
        <begin position="17"/>
        <end position="265"/>
    </location>
</feature>
<evidence type="ECO:0000313" key="5">
    <source>
        <dbReference type="Proteomes" id="UP000001555"/>
    </source>
</evidence>
<evidence type="ECO:0000313" key="4">
    <source>
        <dbReference type="EnsemblMetazoa" id="ISCW013116-PA"/>
    </source>
</evidence>